<dbReference type="AlphaFoldDB" id="A0A401FT07"/>
<dbReference type="GO" id="GO:0016740">
    <property type="term" value="F:transferase activity"/>
    <property type="evidence" value="ECO:0007669"/>
    <property type="project" value="UniProtKB-KW"/>
</dbReference>
<organism evidence="1 2">
    <name type="scientific">Desulfonema ishimotonii</name>
    <dbReference type="NCBI Taxonomy" id="45657"/>
    <lineage>
        <taxon>Bacteria</taxon>
        <taxon>Pseudomonadati</taxon>
        <taxon>Thermodesulfobacteriota</taxon>
        <taxon>Desulfobacteria</taxon>
        <taxon>Desulfobacterales</taxon>
        <taxon>Desulfococcaceae</taxon>
        <taxon>Desulfonema</taxon>
    </lineage>
</organism>
<protein>
    <submittedName>
        <fullName evidence="1">Phosphotransferase</fullName>
    </submittedName>
</protein>
<dbReference type="RefSeq" id="WP_124327532.1">
    <property type="nucleotide sequence ID" value="NZ_BEXT01000001.1"/>
</dbReference>
<sequence>MKQCPVSFSEKIRLFSRDYLKCCLYILSPDAPELRHKFTKKLFSKLIGSSQVLEDFLDFHGAKNNNDWYLYRELSAAVRHLSLGGYAQKHIQNRLVFYGLGEVETFEAEGAGTLDFLITSLRKIAPVILDEAGRLGIQIPETRFDASDFPGITTDERFEYNIDAEEKTEQKKHIVKVSSEFLSIAKHFDRFRFYEPYDLEKIRTLVPDMINEVEVRRYEMLVHNLQSSFDTYVIQGGYAFRRRKLRALRSHFSVVFHILQMMGRLLHFYERHLHEAGYKDIYKKARNQLSFLVDPDVLLDRTINYGLYHVCHFLSHGKDVAREILNENIERASIEVGVPIPRGFHSRPSLLVAKIVQHYGGQVELCVGDGRFDASSVLDIQWAGGKIQNENISKVCFEGDVRSLRDLEVLSGVNYGEDSMGNGIPLPKELNYLKE</sequence>
<comment type="caution">
    <text evidence="1">The sequence shown here is derived from an EMBL/GenBank/DDBJ whole genome shotgun (WGS) entry which is preliminary data.</text>
</comment>
<keyword evidence="1" id="KW-0808">Transferase</keyword>
<evidence type="ECO:0000313" key="1">
    <source>
        <dbReference type="EMBL" id="GBC60080.1"/>
    </source>
</evidence>
<name>A0A401FT07_9BACT</name>
<accession>A0A401FT07</accession>
<reference evidence="2" key="2">
    <citation type="submission" date="2019-01" db="EMBL/GenBank/DDBJ databases">
        <title>Genome sequence of Desulfonema ishimotonii strain Tokyo 01.</title>
        <authorList>
            <person name="Fukui M."/>
        </authorList>
    </citation>
    <scope>NUCLEOTIDE SEQUENCE [LARGE SCALE GENOMIC DNA]</scope>
    <source>
        <strain evidence="2">Tokyo 01</strain>
    </source>
</reference>
<reference evidence="2" key="1">
    <citation type="submission" date="2017-11" db="EMBL/GenBank/DDBJ databases">
        <authorList>
            <person name="Watanabe M."/>
            <person name="Kojima H."/>
        </authorList>
    </citation>
    <scope>NUCLEOTIDE SEQUENCE [LARGE SCALE GENOMIC DNA]</scope>
    <source>
        <strain evidence="2">Tokyo 01</strain>
    </source>
</reference>
<dbReference type="EMBL" id="BEXT01000001">
    <property type="protein sequence ID" value="GBC60080.1"/>
    <property type="molecule type" value="Genomic_DNA"/>
</dbReference>
<evidence type="ECO:0000313" key="2">
    <source>
        <dbReference type="Proteomes" id="UP000288096"/>
    </source>
</evidence>
<dbReference type="OrthoDB" id="256762at2"/>
<keyword evidence="2" id="KW-1185">Reference proteome</keyword>
<gene>
    <name evidence="1" type="ORF">DENIS_1024</name>
</gene>
<proteinExistence type="predicted"/>
<dbReference type="Proteomes" id="UP000288096">
    <property type="component" value="Unassembled WGS sequence"/>
</dbReference>
<dbReference type="SUPFAM" id="SSF55594">
    <property type="entry name" value="HPr-like"/>
    <property type="match status" value="1"/>
</dbReference>
<dbReference type="InterPro" id="IPR035895">
    <property type="entry name" value="HPr-like_sf"/>
</dbReference>